<dbReference type="EMBL" id="CP007783">
    <property type="protein sequence ID" value="AIO33080.1"/>
    <property type="molecule type" value="Genomic_DNA"/>
</dbReference>
<evidence type="ECO:0000313" key="6">
    <source>
        <dbReference type="EMBL" id="AIO33080.1"/>
    </source>
</evidence>
<proteinExistence type="predicted"/>
<dbReference type="Pfam" id="PF01047">
    <property type="entry name" value="MarR"/>
    <property type="match status" value="1"/>
</dbReference>
<keyword evidence="3" id="KW-0804">Transcription</keyword>
<dbReference type="PANTHER" id="PTHR42756">
    <property type="entry name" value="TRANSCRIPTIONAL REGULATOR, MARR"/>
    <property type="match status" value="1"/>
</dbReference>
<feature type="domain" description="HTH marR-type" evidence="5">
    <location>
        <begin position="19"/>
        <end position="152"/>
    </location>
</feature>
<dbReference type="Gene3D" id="1.10.10.10">
    <property type="entry name" value="Winged helix-like DNA-binding domain superfamily/Winged helix DNA-binding domain"/>
    <property type="match status" value="1"/>
</dbReference>
<evidence type="ECO:0000259" key="5">
    <source>
        <dbReference type="PROSITE" id="PS50995"/>
    </source>
</evidence>
<evidence type="ECO:0000313" key="7">
    <source>
        <dbReference type="Proteomes" id="UP000029413"/>
    </source>
</evidence>
<dbReference type="PROSITE" id="PS01117">
    <property type="entry name" value="HTH_MARR_1"/>
    <property type="match status" value="1"/>
</dbReference>
<protein>
    <submittedName>
        <fullName evidence="6">MarR family protein</fullName>
    </submittedName>
</protein>
<feature type="region of interest" description="Disordered" evidence="4">
    <location>
        <begin position="158"/>
        <end position="196"/>
    </location>
</feature>
<dbReference type="PANTHER" id="PTHR42756:SF1">
    <property type="entry name" value="TRANSCRIPTIONAL REPRESSOR OF EMRAB OPERON"/>
    <property type="match status" value="1"/>
</dbReference>
<accession>A0AAN0VMU3</accession>
<dbReference type="Proteomes" id="UP000029413">
    <property type="component" value="Chromosome 1"/>
</dbReference>
<keyword evidence="7" id="KW-1185">Reference proteome</keyword>
<reference evidence="6 7" key="1">
    <citation type="submission" date="2014-05" db="EMBL/GenBank/DDBJ databases">
        <authorList>
            <person name="Bishop-Lilly K.A."/>
            <person name="Broomall S.M."/>
            <person name="Chain P.S."/>
            <person name="Chertkov O."/>
            <person name="Coyne S.R."/>
            <person name="Daligault H.E."/>
            <person name="Davenport K.W."/>
            <person name="Erkkila T."/>
            <person name="Frey K.G."/>
            <person name="Gibbons H.S."/>
            <person name="Gu W."/>
            <person name="Jaissle J."/>
            <person name="Johnson S.L."/>
            <person name="Koroleva G.I."/>
            <person name="Ladner J.T."/>
            <person name="Lo C.-C."/>
            <person name="Minogue T.D."/>
            <person name="Munk C."/>
            <person name="Palacios G.F."/>
            <person name="Redden C.L."/>
            <person name="Rosenzweig C.N."/>
            <person name="Scholz M.B."/>
            <person name="Teshima H."/>
            <person name="Xu Y."/>
        </authorList>
    </citation>
    <scope>NUCLEOTIDE SEQUENCE [LARGE SCALE GENOMIC DNA]</scope>
    <source>
        <strain evidence="6 7">DDS 22E-1</strain>
    </source>
</reference>
<dbReference type="GO" id="GO:0003700">
    <property type="term" value="F:DNA-binding transcription factor activity"/>
    <property type="evidence" value="ECO:0007669"/>
    <property type="project" value="InterPro"/>
</dbReference>
<evidence type="ECO:0000256" key="2">
    <source>
        <dbReference type="ARBA" id="ARBA00023125"/>
    </source>
</evidence>
<evidence type="ECO:0000256" key="1">
    <source>
        <dbReference type="ARBA" id="ARBA00023015"/>
    </source>
</evidence>
<dbReference type="InterPro" id="IPR036390">
    <property type="entry name" value="WH_DNA-bd_sf"/>
</dbReference>
<dbReference type="AlphaFoldDB" id="A0AAN0VMU3"/>
<evidence type="ECO:0000256" key="3">
    <source>
        <dbReference type="ARBA" id="ARBA00023163"/>
    </source>
</evidence>
<dbReference type="InterPro" id="IPR036388">
    <property type="entry name" value="WH-like_DNA-bd_sf"/>
</dbReference>
<sequence length="196" mass="21773">MPKSITPVSYHISRSYIYDGSVSYVMKRVLGSIMQQTDMRLEPHGITHAQWLPLFKLKSTGKPMTVAQLAHEVQSDASAMTRLLDRLEKKGLCKRIRSTEDRRVVMIEPTPDGIVVAALVPDVLNEVLDAHLAGFSDSELKALVGYLHRMIYNGNAMRKEETGGSSPSGQRRRHASHRSFGQISDTTKMVVAKASP</sequence>
<dbReference type="InterPro" id="IPR000835">
    <property type="entry name" value="HTH_MarR-typ"/>
</dbReference>
<dbReference type="PRINTS" id="PR00598">
    <property type="entry name" value="HTHMARR"/>
</dbReference>
<name>A0AAN0VMU3_9BURK</name>
<dbReference type="SUPFAM" id="SSF46785">
    <property type="entry name" value="Winged helix' DNA-binding domain"/>
    <property type="match status" value="1"/>
</dbReference>
<organism evidence="6 7">
    <name type="scientific">Burkholderia cenocepacia</name>
    <dbReference type="NCBI Taxonomy" id="95486"/>
    <lineage>
        <taxon>Bacteria</taxon>
        <taxon>Pseudomonadati</taxon>
        <taxon>Pseudomonadota</taxon>
        <taxon>Betaproteobacteria</taxon>
        <taxon>Burkholderiales</taxon>
        <taxon>Burkholderiaceae</taxon>
        <taxon>Burkholderia</taxon>
        <taxon>Burkholderia cepacia complex</taxon>
    </lineage>
</organism>
<gene>
    <name evidence="6" type="ORF">DM39_2009</name>
</gene>
<dbReference type="KEGG" id="bcen:DM39_2009"/>
<keyword evidence="2" id="KW-0238">DNA-binding</keyword>
<dbReference type="PROSITE" id="PS50995">
    <property type="entry name" value="HTH_MARR_2"/>
    <property type="match status" value="1"/>
</dbReference>
<keyword evidence="1" id="KW-0805">Transcription regulation</keyword>
<evidence type="ECO:0000256" key="4">
    <source>
        <dbReference type="SAM" id="MobiDB-lite"/>
    </source>
</evidence>
<dbReference type="InterPro" id="IPR023187">
    <property type="entry name" value="Tscrpt_reg_MarR-type_CS"/>
</dbReference>
<dbReference type="GO" id="GO:0003677">
    <property type="term" value="F:DNA binding"/>
    <property type="evidence" value="ECO:0007669"/>
    <property type="project" value="UniProtKB-KW"/>
</dbReference>
<dbReference type="SMART" id="SM00347">
    <property type="entry name" value="HTH_MARR"/>
    <property type="match status" value="1"/>
</dbReference>